<name>A0AC35EYM0_9BILA</name>
<evidence type="ECO:0000313" key="2">
    <source>
        <dbReference type="WBParaSite" id="PS1159_v2.g12025.t1"/>
    </source>
</evidence>
<accession>A0AC35EYM0</accession>
<sequence length="135" mass="15865">MENVNNDFFSKIFDYPEDEMIKIYSSLNPGGQRIASKKRQYTAIIVPYRPTHFSSAINIFNYSVPYEEYFGGVSAMFRSQFEKLNGFSNEFWGWGGEDDEILLRIKAHKQKYCRLPTEIGRYKMPRHVRDKGNEA</sequence>
<evidence type="ECO:0000313" key="1">
    <source>
        <dbReference type="Proteomes" id="UP000887580"/>
    </source>
</evidence>
<reference evidence="2" key="1">
    <citation type="submission" date="2022-11" db="UniProtKB">
        <authorList>
            <consortium name="WormBaseParasite"/>
        </authorList>
    </citation>
    <scope>IDENTIFICATION</scope>
</reference>
<organism evidence="1 2">
    <name type="scientific">Panagrolaimus sp. PS1159</name>
    <dbReference type="NCBI Taxonomy" id="55785"/>
    <lineage>
        <taxon>Eukaryota</taxon>
        <taxon>Metazoa</taxon>
        <taxon>Ecdysozoa</taxon>
        <taxon>Nematoda</taxon>
        <taxon>Chromadorea</taxon>
        <taxon>Rhabditida</taxon>
        <taxon>Tylenchina</taxon>
        <taxon>Panagrolaimomorpha</taxon>
        <taxon>Panagrolaimoidea</taxon>
        <taxon>Panagrolaimidae</taxon>
        <taxon>Panagrolaimus</taxon>
    </lineage>
</organism>
<proteinExistence type="predicted"/>
<protein>
    <submittedName>
        <fullName evidence="2">Galactosyltransferase C-terminal domain-containing protein</fullName>
    </submittedName>
</protein>
<dbReference type="Proteomes" id="UP000887580">
    <property type="component" value="Unplaced"/>
</dbReference>
<dbReference type="WBParaSite" id="PS1159_v2.g12025.t1">
    <property type="protein sequence ID" value="PS1159_v2.g12025.t1"/>
    <property type="gene ID" value="PS1159_v2.g12025"/>
</dbReference>